<dbReference type="Gene3D" id="2.30.29.30">
    <property type="entry name" value="Pleckstrin-homology domain (PH domain)/Phosphotyrosine-binding domain (PTB)"/>
    <property type="match status" value="1"/>
</dbReference>
<reference evidence="9 10" key="1">
    <citation type="submission" date="2024-04" db="EMBL/GenBank/DDBJ databases">
        <authorList>
            <consortium name="Genoscope - CEA"/>
            <person name="William W."/>
        </authorList>
    </citation>
    <scope>NUCLEOTIDE SEQUENCE [LARGE SCALE GENOMIC DNA]</scope>
</reference>
<feature type="compositionally biased region" description="Acidic residues" evidence="8">
    <location>
        <begin position="144"/>
        <end position="154"/>
    </location>
</feature>
<feature type="compositionally biased region" description="Acidic residues" evidence="8">
    <location>
        <begin position="89"/>
        <end position="106"/>
    </location>
</feature>
<evidence type="ECO:0000256" key="2">
    <source>
        <dbReference type="ARBA" id="ARBA00004496"/>
    </source>
</evidence>
<keyword evidence="6" id="KW-0539">Nucleus</keyword>
<dbReference type="PANTHER" id="PTHR21399:SF0">
    <property type="entry name" value="METHYLOSOME SUBUNIT PICLN"/>
    <property type="match status" value="1"/>
</dbReference>
<evidence type="ECO:0000256" key="4">
    <source>
        <dbReference type="ARBA" id="ARBA00015653"/>
    </source>
</evidence>
<feature type="region of interest" description="Disordered" evidence="8">
    <location>
        <begin position="138"/>
        <end position="162"/>
    </location>
</feature>
<evidence type="ECO:0000256" key="1">
    <source>
        <dbReference type="ARBA" id="ARBA00004123"/>
    </source>
</evidence>
<dbReference type="GO" id="GO:0005681">
    <property type="term" value="C:spliceosomal complex"/>
    <property type="evidence" value="ECO:0007669"/>
    <property type="project" value="TreeGrafter"/>
</dbReference>
<comment type="similarity">
    <text evidence="3">Belongs to the pICln (TC 1.A.47) family.</text>
</comment>
<name>A0AAV2IFD2_LYMST</name>
<feature type="region of interest" description="Disordered" evidence="8">
    <location>
        <begin position="87"/>
        <end position="106"/>
    </location>
</feature>
<keyword evidence="5" id="KW-0963">Cytoplasm</keyword>
<dbReference type="Pfam" id="PF03517">
    <property type="entry name" value="Voldacs"/>
    <property type="match status" value="1"/>
</dbReference>
<dbReference type="AlphaFoldDB" id="A0AAV2IFD2"/>
<dbReference type="EMBL" id="CAXITT010000723">
    <property type="protein sequence ID" value="CAL1545569.1"/>
    <property type="molecule type" value="Genomic_DNA"/>
</dbReference>
<evidence type="ECO:0000313" key="9">
    <source>
        <dbReference type="EMBL" id="CAL1545569.1"/>
    </source>
</evidence>
<dbReference type="InterPro" id="IPR039924">
    <property type="entry name" value="ICln/Lot5/Saf5"/>
</dbReference>
<dbReference type="Proteomes" id="UP001497497">
    <property type="component" value="Unassembled WGS sequence"/>
</dbReference>
<comment type="caution">
    <text evidence="9">The sequence shown here is derived from an EMBL/GenBank/DDBJ whole genome shotgun (WGS) entry which is preliminary data.</text>
</comment>
<evidence type="ECO:0000256" key="3">
    <source>
        <dbReference type="ARBA" id="ARBA00007054"/>
    </source>
</evidence>
<dbReference type="GO" id="GO:0006884">
    <property type="term" value="P:cell volume homeostasis"/>
    <property type="evidence" value="ECO:0007669"/>
    <property type="project" value="InterPro"/>
</dbReference>
<gene>
    <name evidence="9" type="ORF">GSLYS_00019048001</name>
</gene>
<evidence type="ECO:0000313" key="10">
    <source>
        <dbReference type="Proteomes" id="UP001497497"/>
    </source>
</evidence>
<keyword evidence="10" id="KW-1185">Reference proteome</keyword>
<dbReference type="GO" id="GO:0006821">
    <property type="term" value="P:chloride transport"/>
    <property type="evidence" value="ECO:0007669"/>
    <property type="project" value="InterPro"/>
</dbReference>
<evidence type="ECO:0000256" key="6">
    <source>
        <dbReference type="ARBA" id="ARBA00023242"/>
    </source>
</evidence>
<protein>
    <recommendedName>
        <fullName evidence="4">Methylosome subunit pICln</fullName>
    </recommendedName>
</protein>
<organism evidence="9 10">
    <name type="scientific">Lymnaea stagnalis</name>
    <name type="common">Great pond snail</name>
    <name type="synonym">Helix stagnalis</name>
    <dbReference type="NCBI Taxonomy" id="6523"/>
    <lineage>
        <taxon>Eukaryota</taxon>
        <taxon>Metazoa</taxon>
        <taxon>Spiralia</taxon>
        <taxon>Lophotrochozoa</taxon>
        <taxon>Mollusca</taxon>
        <taxon>Gastropoda</taxon>
        <taxon>Heterobranchia</taxon>
        <taxon>Euthyneura</taxon>
        <taxon>Panpulmonata</taxon>
        <taxon>Hygrophila</taxon>
        <taxon>Lymnaeoidea</taxon>
        <taxon>Lymnaeidae</taxon>
        <taxon>Lymnaea</taxon>
    </lineage>
</organism>
<dbReference type="GO" id="GO:0000387">
    <property type="term" value="P:spliceosomal snRNP assembly"/>
    <property type="evidence" value="ECO:0007669"/>
    <property type="project" value="InterPro"/>
</dbReference>
<dbReference type="InterPro" id="IPR011993">
    <property type="entry name" value="PH-like_dom_sf"/>
</dbReference>
<sequence>MVLLVNHSVPTEGIRHREPNVTTNIEGNDIGSGTLYITESFVLWLNDGDQGIQLEYKLICLHAISRDRQNFPHEHLLCHYVGKLPGLNEDNESDEENEDDKESESELLEIRFVPQNKESLQPMFEALANCQTLHPDSDCQLSGDDFEDADDDGSGDGIYGSEDGVAHLTEQGRNNLERLNQLLDAGQGDADITTRTNLIRIANGHDEEPPVDSEQFEDADNMEE</sequence>
<dbReference type="InterPro" id="IPR003521">
    <property type="entry name" value="ICln"/>
</dbReference>
<dbReference type="GO" id="GO:0045292">
    <property type="term" value="P:mRNA cis splicing, via spliceosome"/>
    <property type="evidence" value="ECO:0007669"/>
    <property type="project" value="TreeGrafter"/>
</dbReference>
<proteinExistence type="inferred from homology"/>
<dbReference type="GO" id="GO:0034709">
    <property type="term" value="C:methylosome"/>
    <property type="evidence" value="ECO:0007669"/>
    <property type="project" value="InterPro"/>
</dbReference>
<feature type="compositionally biased region" description="Acidic residues" evidence="8">
    <location>
        <begin position="209"/>
        <end position="224"/>
    </location>
</feature>
<evidence type="ECO:0000256" key="5">
    <source>
        <dbReference type="ARBA" id="ARBA00022490"/>
    </source>
</evidence>
<dbReference type="GO" id="GO:0005829">
    <property type="term" value="C:cytosol"/>
    <property type="evidence" value="ECO:0007669"/>
    <property type="project" value="InterPro"/>
</dbReference>
<evidence type="ECO:0000256" key="7">
    <source>
        <dbReference type="ARBA" id="ARBA00045890"/>
    </source>
</evidence>
<feature type="region of interest" description="Disordered" evidence="8">
    <location>
        <begin position="201"/>
        <end position="224"/>
    </location>
</feature>
<dbReference type="GO" id="GO:0034715">
    <property type="term" value="C:pICln-Sm protein complex"/>
    <property type="evidence" value="ECO:0007669"/>
    <property type="project" value="InterPro"/>
</dbReference>
<dbReference type="PANTHER" id="PTHR21399">
    <property type="entry name" value="CHLORIDE CONDUCTANCE REGULATORY PROTEIN ICLN"/>
    <property type="match status" value="1"/>
</dbReference>
<accession>A0AAV2IFD2</accession>
<comment type="function">
    <text evidence="7">Involved in both the assembly of spliceosomal snRNPs and the methylation of Sm proteins. Chaperone that regulates the assembly of spliceosomal U1, U2, U4 and U5 small nuclear ribonucleoproteins (snRNPs), the building blocks of the spliceosome, and thereby plays an important role in the splicing of cellular pre-mRNAs. Most spliceosomal snRNPs contain a common set of Sm proteins SNRPB, SNRPD1, SNRPD2, SNRPD3, SNRPE, SNRPF and SNRPG that assemble in a heptameric protein ring on the Sm site of the small nuclear RNA to form the core snRNP (Sm core). In the cytosol, the Sm proteins SNRPD1, SNRPD2, SNRPE, SNRPF and SNRPG are trapped in an inactive 6S pICln-Sm complex by the chaperone CLNS1A that controls the assembly of the core snRNP. Dissociation by the SMN complex of CLNS1A from the trapped Sm proteins and their transfer to an SMN-Sm complex triggers the assembly of core snRNPs and their transport to the nucleus.</text>
</comment>
<comment type="subcellular location">
    <subcellularLocation>
        <location evidence="2">Cytoplasm</location>
    </subcellularLocation>
    <subcellularLocation>
        <location evidence="1">Nucleus</location>
    </subcellularLocation>
</comment>
<dbReference type="PRINTS" id="PR01348">
    <property type="entry name" value="ICLNCHANNEL"/>
</dbReference>
<evidence type="ECO:0000256" key="8">
    <source>
        <dbReference type="SAM" id="MobiDB-lite"/>
    </source>
</evidence>
<dbReference type="GO" id="GO:0005886">
    <property type="term" value="C:plasma membrane"/>
    <property type="evidence" value="ECO:0007669"/>
    <property type="project" value="InterPro"/>
</dbReference>